<organism evidence="10 11">
    <name type="scientific">Nocardia camponoti</name>
    <dbReference type="NCBI Taxonomy" id="1616106"/>
    <lineage>
        <taxon>Bacteria</taxon>
        <taxon>Bacillati</taxon>
        <taxon>Actinomycetota</taxon>
        <taxon>Actinomycetes</taxon>
        <taxon>Mycobacteriales</taxon>
        <taxon>Nocardiaceae</taxon>
        <taxon>Nocardia</taxon>
    </lineage>
</organism>
<evidence type="ECO:0000256" key="3">
    <source>
        <dbReference type="ARBA" id="ARBA00022475"/>
    </source>
</evidence>
<dbReference type="PROSITE" id="PS50885">
    <property type="entry name" value="HAMP"/>
    <property type="match status" value="1"/>
</dbReference>
<evidence type="ECO:0000256" key="1">
    <source>
        <dbReference type="ARBA" id="ARBA00004651"/>
    </source>
</evidence>
<keyword evidence="6 7" id="KW-0472">Membrane</keyword>
<feature type="transmembrane region" description="Helical" evidence="7">
    <location>
        <begin position="181"/>
        <end position="200"/>
    </location>
</feature>
<dbReference type="PANTHER" id="PTHR43081:SF17">
    <property type="entry name" value="BLL5647 PROTEIN"/>
    <property type="match status" value="1"/>
</dbReference>
<dbReference type="SMART" id="SM00304">
    <property type="entry name" value="HAMP"/>
    <property type="match status" value="1"/>
</dbReference>
<feature type="transmembrane region" description="Helical" evidence="7">
    <location>
        <begin position="12"/>
        <end position="34"/>
    </location>
</feature>
<dbReference type="PROSITE" id="PS50125">
    <property type="entry name" value="GUANYLATE_CYCLASE_2"/>
    <property type="match status" value="1"/>
</dbReference>
<comment type="similarity">
    <text evidence="2">Belongs to the adenylyl cyclase class-3 family.</text>
</comment>
<name>A0A917V7Q2_9NOCA</name>
<evidence type="ECO:0000259" key="8">
    <source>
        <dbReference type="PROSITE" id="PS50125"/>
    </source>
</evidence>
<dbReference type="Gene3D" id="3.30.70.1230">
    <property type="entry name" value="Nucleotide cyclase"/>
    <property type="match status" value="1"/>
</dbReference>
<accession>A0A917V7Q2</accession>
<evidence type="ECO:0000256" key="7">
    <source>
        <dbReference type="SAM" id="Phobius"/>
    </source>
</evidence>
<evidence type="ECO:0000313" key="11">
    <source>
        <dbReference type="Proteomes" id="UP000612956"/>
    </source>
</evidence>
<dbReference type="SUPFAM" id="SSF55073">
    <property type="entry name" value="Nucleotide cyclase"/>
    <property type="match status" value="1"/>
</dbReference>
<evidence type="ECO:0000259" key="9">
    <source>
        <dbReference type="PROSITE" id="PS50885"/>
    </source>
</evidence>
<dbReference type="InterPro" id="IPR001054">
    <property type="entry name" value="A/G_cyclase"/>
</dbReference>
<gene>
    <name evidence="10" type="ORF">GCM10011591_19350</name>
</gene>
<dbReference type="GO" id="GO:0035556">
    <property type="term" value="P:intracellular signal transduction"/>
    <property type="evidence" value="ECO:0007669"/>
    <property type="project" value="InterPro"/>
</dbReference>
<dbReference type="SMART" id="SM00044">
    <property type="entry name" value="CYCc"/>
    <property type="match status" value="1"/>
</dbReference>
<dbReference type="GO" id="GO:0004016">
    <property type="term" value="F:adenylate cyclase activity"/>
    <property type="evidence" value="ECO:0007669"/>
    <property type="project" value="UniProtKB-ARBA"/>
</dbReference>
<sequence length="496" mass="53461">MTRLMRWALNSYFGLALVVIGANAVGLLAIFLIASAGGVFSQLGDNWNHAVKLMLIYPAVALTVGVAMAIYDRRRYLRWLDDGRKPTPVEATRMLRLPAAITIRAVLLWIPGVLLTVWLVNHYTDYHHVWVLTAGFTLGGLESAATIYLILDQLVRPAVPVLVGVLGPVVHPTSTVLVRVVMTWAVSAALPGLIVIVVLSDASIPASDRVRAALLFSVIAFLVGALATWLLARSVASPMRAMYRALDRITVGELDVRVTVGSTSEIGRLQHSVNELAATLRERMRTEDVFGKHVGSEVAERALAGTTALTGDVRVVSALFVDVTGSVALSAEMEPEEFVSKLNRLLAIVVEATETNGGLVNKFAGDAALCIFGAPLALEDNATPALRAARQIRDDVVSHGELDIGIGVARGHVFAGDVGSDTRLEFTVIGDAVNEAARLTAVAKKVPSRILVSESVVHAADPEERSHWVRYKDLRLRGLAGRIRTWTDKRKPAEGH</sequence>
<dbReference type="Pfam" id="PF00211">
    <property type="entry name" value="Guanylate_cyc"/>
    <property type="match status" value="1"/>
</dbReference>
<evidence type="ECO:0000256" key="6">
    <source>
        <dbReference type="ARBA" id="ARBA00023136"/>
    </source>
</evidence>
<dbReference type="RefSeq" id="WP_188828575.1">
    <property type="nucleotide sequence ID" value="NZ_BMMW01000002.1"/>
</dbReference>
<dbReference type="Pfam" id="PF00672">
    <property type="entry name" value="HAMP"/>
    <property type="match status" value="1"/>
</dbReference>
<evidence type="ECO:0000256" key="4">
    <source>
        <dbReference type="ARBA" id="ARBA00022692"/>
    </source>
</evidence>
<feature type="transmembrane region" description="Helical" evidence="7">
    <location>
        <begin position="212"/>
        <end position="232"/>
    </location>
</feature>
<evidence type="ECO:0000313" key="10">
    <source>
        <dbReference type="EMBL" id="GGK48118.1"/>
    </source>
</evidence>
<reference evidence="10" key="2">
    <citation type="submission" date="2020-09" db="EMBL/GenBank/DDBJ databases">
        <authorList>
            <person name="Sun Q."/>
            <person name="Zhou Y."/>
        </authorList>
    </citation>
    <scope>NUCLEOTIDE SEQUENCE</scope>
    <source>
        <strain evidence="10">CGMCC 4.7278</strain>
    </source>
</reference>
<feature type="transmembrane region" description="Helical" evidence="7">
    <location>
        <begin position="101"/>
        <end position="123"/>
    </location>
</feature>
<feature type="domain" description="HAMP" evidence="9">
    <location>
        <begin position="233"/>
        <end position="285"/>
    </location>
</feature>
<dbReference type="PANTHER" id="PTHR43081">
    <property type="entry name" value="ADENYLATE CYCLASE, TERMINAL-DIFFERENTIATION SPECIFIC-RELATED"/>
    <property type="match status" value="1"/>
</dbReference>
<dbReference type="SUPFAM" id="SSF158472">
    <property type="entry name" value="HAMP domain-like"/>
    <property type="match status" value="1"/>
</dbReference>
<dbReference type="GO" id="GO:0006171">
    <property type="term" value="P:cAMP biosynthetic process"/>
    <property type="evidence" value="ECO:0007669"/>
    <property type="project" value="TreeGrafter"/>
</dbReference>
<dbReference type="InterPro" id="IPR003660">
    <property type="entry name" value="HAMP_dom"/>
</dbReference>
<dbReference type="AlphaFoldDB" id="A0A917V7Q2"/>
<keyword evidence="5 7" id="KW-1133">Transmembrane helix</keyword>
<keyword evidence="3" id="KW-1003">Cell membrane</keyword>
<evidence type="ECO:0000256" key="5">
    <source>
        <dbReference type="ARBA" id="ARBA00022989"/>
    </source>
</evidence>
<comment type="caution">
    <text evidence="10">The sequence shown here is derived from an EMBL/GenBank/DDBJ whole genome shotgun (WGS) entry which is preliminary data.</text>
</comment>
<comment type="subcellular location">
    <subcellularLocation>
        <location evidence="1">Cell membrane</location>
        <topology evidence="1">Multi-pass membrane protein</topology>
    </subcellularLocation>
</comment>
<keyword evidence="4 7" id="KW-0812">Transmembrane</keyword>
<dbReference type="CDD" id="cd07302">
    <property type="entry name" value="CHD"/>
    <property type="match status" value="1"/>
</dbReference>
<dbReference type="Proteomes" id="UP000612956">
    <property type="component" value="Unassembled WGS sequence"/>
</dbReference>
<proteinExistence type="inferred from homology"/>
<dbReference type="InterPro" id="IPR029787">
    <property type="entry name" value="Nucleotide_cyclase"/>
</dbReference>
<feature type="transmembrane region" description="Helical" evidence="7">
    <location>
        <begin position="129"/>
        <end position="151"/>
    </location>
</feature>
<keyword evidence="11" id="KW-1185">Reference proteome</keyword>
<dbReference type="Gene3D" id="6.10.340.10">
    <property type="match status" value="1"/>
</dbReference>
<dbReference type="GO" id="GO:0005886">
    <property type="term" value="C:plasma membrane"/>
    <property type="evidence" value="ECO:0007669"/>
    <property type="project" value="UniProtKB-SubCell"/>
</dbReference>
<feature type="transmembrane region" description="Helical" evidence="7">
    <location>
        <begin position="54"/>
        <end position="71"/>
    </location>
</feature>
<protein>
    <submittedName>
        <fullName evidence="10">Adenylate/guanylate cyclase domain-containing protein</fullName>
    </submittedName>
</protein>
<dbReference type="CDD" id="cd06225">
    <property type="entry name" value="HAMP"/>
    <property type="match status" value="1"/>
</dbReference>
<feature type="transmembrane region" description="Helical" evidence="7">
    <location>
        <begin position="158"/>
        <end position="175"/>
    </location>
</feature>
<evidence type="ECO:0000256" key="2">
    <source>
        <dbReference type="ARBA" id="ARBA00005381"/>
    </source>
</evidence>
<reference evidence="10" key="1">
    <citation type="journal article" date="2014" name="Int. J. Syst. Evol. Microbiol.">
        <title>Complete genome sequence of Corynebacterium casei LMG S-19264T (=DSM 44701T), isolated from a smear-ripened cheese.</title>
        <authorList>
            <consortium name="US DOE Joint Genome Institute (JGI-PGF)"/>
            <person name="Walter F."/>
            <person name="Albersmeier A."/>
            <person name="Kalinowski J."/>
            <person name="Ruckert C."/>
        </authorList>
    </citation>
    <scope>NUCLEOTIDE SEQUENCE</scope>
    <source>
        <strain evidence="10">CGMCC 4.7278</strain>
    </source>
</reference>
<dbReference type="EMBL" id="BMMW01000002">
    <property type="protein sequence ID" value="GGK48118.1"/>
    <property type="molecule type" value="Genomic_DNA"/>
</dbReference>
<feature type="domain" description="Guanylate cyclase" evidence="8">
    <location>
        <begin position="317"/>
        <end position="440"/>
    </location>
</feature>
<dbReference type="InterPro" id="IPR050697">
    <property type="entry name" value="Adenylyl/Guanylyl_Cyclase_3/4"/>
</dbReference>